<feature type="compositionally biased region" description="Polar residues" evidence="1">
    <location>
        <begin position="1"/>
        <end position="21"/>
    </location>
</feature>
<comment type="caution">
    <text evidence="2">The sequence shown here is derived from an EMBL/GenBank/DDBJ whole genome shotgun (WGS) entry which is preliminary data.</text>
</comment>
<evidence type="ECO:0000256" key="1">
    <source>
        <dbReference type="SAM" id="MobiDB-lite"/>
    </source>
</evidence>
<reference evidence="2" key="2">
    <citation type="submission" date="2020-11" db="EMBL/GenBank/DDBJ databases">
        <authorList>
            <person name="McCartney M.A."/>
            <person name="Auch B."/>
            <person name="Kono T."/>
            <person name="Mallez S."/>
            <person name="Becker A."/>
            <person name="Gohl D.M."/>
            <person name="Silverstein K.A.T."/>
            <person name="Koren S."/>
            <person name="Bechman K.B."/>
            <person name="Herman A."/>
            <person name="Abrahante J.E."/>
            <person name="Garbe J."/>
        </authorList>
    </citation>
    <scope>NUCLEOTIDE SEQUENCE</scope>
    <source>
        <strain evidence="2">Duluth1</strain>
        <tissue evidence="2">Whole animal</tissue>
    </source>
</reference>
<accession>A0A9D4DZD3</accession>
<gene>
    <name evidence="2" type="ORF">DPMN_170494</name>
</gene>
<evidence type="ECO:0000313" key="3">
    <source>
        <dbReference type="Proteomes" id="UP000828390"/>
    </source>
</evidence>
<dbReference type="EMBL" id="JAIWYP010000009">
    <property type="protein sequence ID" value="KAH3769245.1"/>
    <property type="molecule type" value="Genomic_DNA"/>
</dbReference>
<organism evidence="2 3">
    <name type="scientific">Dreissena polymorpha</name>
    <name type="common">Zebra mussel</name>
    <name type="synonym">Mytilus polymorpha</name>
    <dbReference type="NCBI Taxonomy" id="45954"/>
    <lineage>
        <taxon>Eukaryota</taxon>
        <taxon>Metazoa</taxon>
        <taxon>Spiralia</taxon>
        <taxon>Lophotrochozoa</taxon>
        <taxon>Mollusca</taxon>
        <taxon>Bivalvia</taxon>
        <taxon>Autobranchia</taxon>
        <taxon>Heteroconchia</taxon>
        <taxon>Euheterodonta</taxon>
        <taxon>Imparidentia</taxon>
        <taxon>Neoheterodontei</taxon>
        <taxon>Myida</taxon>
        <taxon>Dreissenoidea</taxon>
        <taxon>Dreissenidae</taxon>
        <taxon>Dreissena</taxon>
    </lineage>
</organism>
<dbReference type="AlphaFoldDB" id="A0A9D4DZD3"/>
<dbReference type="Proteomes" id="UP000828390">
    <property type="component" value="Unassembled WGS sequence"/>
</dbReference>
<name>A0A9D4DZD3_DREPO</name>
<keyword evidence="3" id="KW-1185">Reference proteome</keyword>
<reference evidence="2" key="1">
    <citation type="journal article" date="2019" name="bioRxiv">
        <title>The Genome of the Zebra Mussel, Dreissena polymorpha: A Resource for Invasive Species Research.</title>
        <authorList>
            <person name="McCartney M.A."/>
            <person name="Auch B."/>
            <person name="Kono T."/>
            <person name="Mallez S."/>
            <person name="Zhang Y."/>
            <person name="Obille A."/>
            <person name="Becker A."/>
            <person name="Abrahante J.E."/>
            <person name="Garbe J."/>
            <person name="Badalamenti J.P."/>
            <person name="Herman A."/>
            <person name="Mangelson H."/>
            <person name="Liachko I."/>
            <person name="Sullivan S."/>
            <person name="Sone E.D."/>
            <person name="Koren S."/>
            <person name="Silverstein K.A.T."/>
            <person name="Beckman K.B."/>
            <person name="Gohl D.M."/>
        </authorList>
    </citation>
    <scope>NUCLEOTIDE SEQUENCE</scope>
    <source>
        <strain evidence="2">Duluth1</strain>
        <tissue evidence="2">Whole animal</tissue>
    </source>
</reference>
<evidence type="ECO:0000313" key="2">
    <source>
        <dbReference type="EMBL" id="KAH3769245.1"/>
    </source>
</evidence>
<protein>
    <submittedName>
        <fullName evidence="2">Uncharacterized protein</fullName>
    </submittedName>
</protein>
<feature type="region of interest" description="Disordered" evidence="1">
    <location>
        <begin position="1"/>
        <end position="41"/>
    </location>
</feature>
<proteinExistence type="predicted"/>
<sequence>MVSSTVVQSPGRNVRSTTVKTPEQPAGVPVDGSSGTLPKPEMGTFRLENFWKFLLELRG</sequence>